<dbReference type="InterPro" id="IPR029052">
    <property type="entry name" value="Metallo-depent_PP-like"/>
</dbReference>
<dbReference type="PANTHER" id="PTHR34990">
    <property type="entry name" value="UDP-2,3-DIACYLGLUCOSAMINE HYDROLASE-RELATED"/>
    <property type="match status" value="1"/>
</dbReference>
<evidence type="ECO:0000256" key="3">
    <source>
        <dbReference type="ARBA" id="ARBA00022723"/>
    </source>
</evidence>
<gene>
    <name evidence="8" type="ORF">HMPREF9444_02214</name>
</gene>
<dbReference type="GO" id="GO:0008758">
    <property type="term" value="F:UDP-2,3-diacylglucosamine hydrolase activity"/>
    <property type="evidence" value="ECO:0007669"/>
    <property type="project" value="TreeGrafter"/>
</dbReference>
<dbReference type="HOGENOM" id="CLU_074586_0_0_6"/>
<dbReference type="GO" id="GO:0046872">
    <property type="term" value="F:metal ion binding"/>
    <property type="evidence" value="ECO:0007669"/>
    <property type="project" value="UniProtKB-KW"/>
</dbReference>
<evidence type="ECO:0000259" key="7">
    <source>
        <dbReference type="Pfam" id="PF00149"/>
    </source>
</evidence>
<keyword evidence="4 8" id="KW-0378">Hydrolase</keyword>
<dbReference type="STRING" id="762983.HMPREF9444_02214"/>
<keyword evidence="2" id="KW-0997">Cell inner membrane</keyword>
<dbReference type="AlphaFoldDB" id="E8LN60"/>
<evidence type="ECO:0000313" key="9">
    <source>
        <dbReference type="Proteomes" id="UP000018458"/>
    </source>
</evidence>
<evidence type="ECO:0000256" key="6">
    <source>
        <dbReference type="ARBA" id="ARBA00023211"/>
    </source>
</evidence>
<keyword evidence="1" id="KW-1003">Cell membrane</keyword>
<keyword evidence="9" id="KW-1185">Reference proteome</keyword>
<dbReference type="NCBIfam" id="NF003743">
    <property type="entry name" value="PRK05340.1"/>
    <property type="match status" value="1"/>
</dbReference>
<keyword evidence="6" id="KW-0464">Manganese</keyword>
<sequence length="244" mass="28221">MALYVIADLHLSAENKRLCSAFAAFLNKLQKGDRLIISGDFFNFFVGIDPSDSCQKFIKQTLLSAKQRNIDVFFQHGNRDFLISQKDAEFFNFTLLPEIYVDETGPEPCLIMHGDNLCSNDEKYQKFKAITKKKWIRNLFFMLPLFIRKKIAVKLRDDSQKLTSIGRDPLIYGLVPATIEKFLADNNCAIIIHGHLHQYGLHYSETPHEKQRLALGDWGEFYSFVKIDGNGFYLLRYSLDELFS</sequence>
<dbReference type="CDD" id="cd07398">
    <property type="entry name" value="MPP_YbbF-LpxH"/>
    <property type="match status" value="1"/>
</dbReference>
<comment type="caution">
    <text evidence="8">The sequence shown here is derived from an EMBL/GenBank/DDBJ whole genome shotgun (WGS) entry which is preliminary data.</text>
</comment>
<dbReference type="PANTHER" id="PTHR34990:SF1">
    <property type="entry name" value="UDP-2,3-DIACYLGLUCOSAMINE HYDROLASE"/>
    <property type="match status" value="1"/>
</dbReference>
<keyword evidence="5" id="KW-0472">Membrane</keyword>
<evidence type="ECO:0000256" key="2">
    <source>
        <dbReference type="ARBA" id="ARBA00022519"/>
    </source>
</evidence>
<dbReference type="SUPFAM" id="SSF56300">
    <property type="entry name" value="Metallo-dependent phosphatases"/>
    <property type="match status" value="1"/>
</dbReference>
<dbReference type="OrthoDB" id="9783283at2"/>
<dbReference type="GO" id="GO:0009245">
    <property type="term" value="P:lipid A biosynthetic process"/>
    <property type="evidence" value="ECO:0007669"/>
    <property type="project" value="TreeGrafter"/>
</dbReference>
<dbReference type="Pfam" id="PF00149">
    <property type="entry name" value="Metallophos"/>
    <property type="match status" value="1"/>
</dbReference>
<dbReference type="Proteomes" id="UP000018458">
    <property type="component" value="Unassembled WGS sequence"/>
</dbReference>
<organism evidence="8 9">
    <name type="scientific">Succinatimonas hippei (strain DSM 22608 / JCM 16073 / KCTC 15190 / YIT 12066)</name>
    <dbReference type="NCBI Taxonomy" id="762983"/>
    <lineage>
        <taxon>Bacteria</taxon>
        <taxon>Pseudomonadati</taxon>
        <taxon>Pseudomonadota</taxon>
        <taxon>Gammaproteobacteria</taxon>
        <taxon>Aeromonadales</taxon>
        <taxon>Succinivibrionaceae</taxon>
        <taxon>Succinatimonas</taxon>
    </lineage>
</organism>
<accession>E8LN60</accession>
<dbReference type="Gene3D" id="3.60.21.10">
    <property type="match status" value="1"/>
</dbReference>
<keyword evidence="3" id="KW-0479">Metal-binding</keyword>
<reference evidence="8 9" key="1">
    <citation type="submission" date="2011-01" db="EMBL/GenBank/DDBJ databases">
        <authorList>
            <person name="Weinstock G."/>
            <person name="Sodergren E."/>
            <person name="Clifton S."/>
            <person name="Fulton L."/>
            <person name="Fulton B."/>
            <person name="Courtney L."/>
            <person name="Fronick C."/>
            <person name="Harrison M."/>
            <person name="Strong C."/>
            <person name="Farmer C."/>
            <person name="Delahaunty K."/>
            <person name="Markovic C."/>
            <person name="Hall O."/>
            <person name="Minx P."/>
            <person name="Tomlinson C."/>
            <person name="Mitreva M."/>
            <person name="Hou S."/>
            <person name="Chen J."/>
            <person name="Wollam A."/>
            <person name="Pepin K.H."/>
            <person name="Johnson M."/>
            <person name="Bhonagiri V."/>
            <person name="Zhang X."/>
            <person name="Suruliraj S."/>
            <person name="Warren W."/>
            <person name="Chinwalla A."/>
            <person name="Mardis E.R."/>
            <person name="Wilson R.K."/>
        </authorList>
    </citation>
    <scope>NUCLEOTIDE SEQUENCE [LARGE SCALE GENOMIC DNA]</scope>
    <source>
        <strain evidence="9">DSM 22608 / JCM 16073 / KCTC 15190 / YIT 12066</strain>
    </source>
</reference>
<evidence type="ECO:0000256" key="1">
    <source>
        <dbReference type="ARBA" id="ARBA00022475"/>
    </source>
</evidence>
<feature type="domain" description="Calcineurin-like phosphoesterase" evidence="7">
    <location>
        <begin position="2"/>
        <end position="199"/>
    </location>
</feature>
<dbReference type="eggNOG" id="COG2908">
    <property type="taxonomic scope" value="Bacteria"/>
</dbReference>
<dbReference type="GO" id="GO:0016020">
    <property type="term" value="C:membrane"/>
    <property type="evidence" value="ECO:0007669"/>
    <property type="project" value="GOC"/>
</dbReference>
<name>E8LN60_SUCHY</name>
<evidence type="ECO:0000313" key="8">
    <source>
        <dbReference type="EMBL" id="EFY06008.1"/>
    </source>
</evidence>
<dbReference type="InterPro" id="IPR004843">
    <property type="entry name" value="Calcineurin-like_PHP"/>
</dbReference>
<dbReference type="InterPro" id="IPR043461">
    <property type="entry name" value="LpxH-like"/>
</dbReference>
<protein>
    <submittedName>
        <fullName evidence="8">Putative UDP-2,3-diacylglucosamine hydrolase</fullName>
    </submittedName>
</protein>
<dbReference type="EMBL" id="AEVO01000159">
    <property type="protein sequence ID" value="EFY06008.1"/>
    <property type="molecule type" value="Genomic_DNA"/>
</dbReference>
<evidence type="ECO:0000256" key="4">
    <source>
        <dbReference type="ARBA" id="ARBA00022801"/>
    </source>
</evidence>
<proteinExistence type="predicted"/>
<dbReference type="RefSeq" id="WP_009144348.1">
    <property type="nucleotide sequence ID" value="NZ_GL831077.1"/>
</dbReference>
<evidence type="ECO:0000256" key="5">
    <source>
        <dbReference type="ARBA" id="ARBA00023136"/>
    </source>
</evidence>